<protein>
    <submittedName>
        <fullName evidence="3">Microcystin degradation protein MlrC, contains DUF1485 domain</fullName>
    </submittedName>
</protein>
<evidence type="ECO:0000259" key="2">
    <source>
        <dbReference type="Pfam" id="PF07364"/>
    </source>
</evidence>
<gene>
    <name evidence="3" type="ORF">SAMN06295885_3526</name>
</gene>
<dbReference type="EMBL" id="FXBM01000004">
    <property type="protein sequence ID" value="SMH50419.1"/>
    <property type="molecule type" value="Genomic_DNA"/>
</dbReference>
<accession>A0A1X7PGJ1</accession>
<dbReference type="InterPro" id="IPR015995">
    <property type="entry name" value="MlrC_N"/>
</dbReference>
<feature type="domain" description="Microcystin LR degradation protein MlrC C-terminal" evidence="1">
    <location>
        <begin position="296"/>
        <end position="472"/>
    </location>
</feature>
<dbReference type="AlphaFoldDB" id="A0A1X7PGJ1"/>
<dbReference type="RefSeq" id="WP_085477927.1">
    <property type="nucleotide sequence ID" value="NZ_FXBM01000004.1"/>
</dbReference>
<dbReference type="InterPro" id="IPR010799">
    <property type="entry name" value="MlrC_C"/>
</dbReference>
<sequence>MRIAICGYALEASMFTMLVSTEQDFTIVRGPELLARYDFPRILGADAEGIDWVPVMRATGGAGGPITAATMDGFVQEIVSGLATAHAEAPFDGVYLDWHGASHTVGRDHDEEDFIRAVRGVVGPEAVLSMSMDPHGNFSEELAELVDLATSHRHAPHIDNAATRERAIRNLVTVLKTGRRPLKAHVRVPVLLPGELTSTMEEPGTSVFLAAQPASEREGVLDTGIWVGFAWADEDRNSAAVLVTGYDEAAITATAAELAQRYWDARADFAIVTAHSGQWDEAMDFVLTGPERQIWIADAGDNVTAGGSGDVTFAIHETLKRGDVLDSGVSILFAQLIDPDTVAAAIAVGEGGVLDRGIGATIDDRFAGPVEGPWTVTRLLEGTFGEGVVGAVLGDGRVHVAVHSARFKFTDPQDPTSFGRPGQVWFDMSAWDVVVVKNGYFFPGQRALAGTEYLALTPGGTDLDVDRLPFEKVQRPVFPLDRDFEADLAPVLLPVRQEA</sequence>
<name>A0A1X7PGJ1_9MICO</name>
<evidence type="ECO:0000259" key="1">
    <source>
        <dbReference type="Pfam" id="PF07171"/>
    </source>
</evidence>
<proteinExistence type="predicted"/>
<evidence type="ECO:0000313" key="4">
    <source>
        <dbReference type="Proteomes" id="UP000193711"/>
    </source>
</evidence>
<keyword evidence="4" id="KW-1185">Reference proteome</keyword>
<organism evidence="3 4">
    <name type="scientific">Rathayibacter oskolensis</name>
    <dbReference type="NCBI Taxonomy" id="1891671"/>
    <lineage>
        <taxon>Bacteria</taxon>
        <taxon>Bacillati</taxon>
        <taxon>Actinomycetota</taxon>
        <taxon>Actinomycetes</taxon>
        <taxon>Micrococcales</taxon>
        <taxon>Microbacteriaceae</taxon>
        <taxon>Rathayibacter</taxon>
    </lineage>
</organism>
<feature type="domain" description="Microcystin LR degradation protein MlrC N-terminal" evidence="2">
    <location>
        <begin position="2"/>
        <end position="282"/>
    </location>
</feature>
<dbReference type="Proteomes" id="UP000193711">
    <property type="component" value="Unassembled WGS sequence"/>
</dbReference>
<reference evidence="4" key="1">
    <citation type="submission" date="2017-04" db="EMBL/GenBank/DDBJ databases">
        <authorList>
            <person name="Varghese N."/>
            <person name="Submissions S."/>
        </authorList>
    </citation>
    <scope>NUCLEOTIDE SEQUENCE [LARGE SCALE GENOMIC DNA]</scope>
    <source>
        <strain evidence="4">VKM Ac-2121</strain>
    </source>
</reference>
<dbReference type="STRING" id="1891671.SAMN06295885_3526"/>
<dbReference type="OrthoDB" id="9815420at2"/>
<evidence type="ECO:0000313" key="3">
    <source>
        <dbReference type="EMBL" id="SMH50419.1"/>
    </source>
</evidence>
<dbReference type="Pfam" id="PF07364">
    <property type="entry name" value="DUF1485"/>
    <property type="match status" value="1"/>
</dbReference>
<dbReference type="Pfam" id="PF07171">
    <property type="entry name" value="MlrC_C"/>
    <property type="match status" value="1"/>
</dbReference>